<comment type="caution">
    <text evidence="2">The sequence shown here is derived from an EMBL/GenBank/DDBJ whole genome shotgun (WGS) entry which is preliminary data.</text>
</comment>
<protein>
    <submittedName>
        <fullName evidence="2">Lysophosphatidyl acyltransferase 2, putative isoform 1</fullName>
    </submittedName>
</protein>
<accession>A0A6A2XSL1</accession>
<reference evidence="2" key="1">
    <citation type="submission" date="2019-09" db="EMBL/GenBank/DDBJ databases">
        <title>Draft genome information of white flower Hibiscus syriacus.</title>
        <authorList>
            <person name="Kim Y.-M."/>
        </authorList>
    </citation>
    <scope>NUCLEOTIDE SEQUENCE [LARGE SCALE GENOMIC DNA]</scope>
    <source>
        <strain evidence="2">YM2019G1</strain>
    </source>
</reference>
<organism evidence="2 3">
    <name type="scientific">Hibiscus syriacus</name>
    <name type="common">Rose of Sharon</name>
    <dbReference type="NCBI Taxonomy" id="106335"/>
    <lineage>
        <taxon>Eukaryota</taxon>
        <taxon>Viridiplantae</taxon>
        <taxon>Streptophyta</taxon>
        <taxon>Embryophyta</taxon>
        <taxon>Tracheophyta</taxon>
        <taxon>Spermatophyta</taxon>
        <taxon>Magnoliopsida</taxon>
        <taxon>eudicotyledons</taxon>
        <taxon>Gunneridae</taxon>
        <taxon>Pentapetalae</taxon>
        <taxon>rosids</taxon>
        <taxon>malvids</taxon>
        <taxon>Malvales</taxon>
        <taxon>Malvaceae</taxon>
        <taxon>Malvoideae</taxon>
        <taxon>Hibiscus</taxon>
    </lineage>
</organism>
<evidence type="ECO:0000256" key="1">
    <source>
        <dbReference type="SAM" id="MobiDB-lite"/>
    </source>
</evidence>
<dbReference type="PANTHER" id="PTHR11439:SF483">
    <property type="entry name" value="PEPTIDE SYNTHASE GLIP-LIKE, PUTATIVE (AFU_ORTHOLOGUE AFUA_3G12920)-RELATED"/>
    <property type="match status" value="1"/>
</dbReference>
<dbReference type="Proteomes" id="UP000436088">
    <property type="component" value="Unassembled WGS sequence"/>
</dbReference>
<sequence>MEPEEGSSWDMVNENDLWEDKDIDLDREDYVLALSKAFSVKKKKEKIRKAWDGSKVVYNVASWGATAIGPINVPPYFNGTNYHHCKRFMMIFIQAFDMEAWMIIEKGYSSPTKKVKKWSDQERKKAQQNTKAMHMLCCAIDPNVYKGVYSCSSAKVMWDKLEEIYGDKEEEEPIKVMSLLALTEPKVCGSNGDEDDDIQYALATYEKGMSIINTNDVRYDVGEPSSKEETKNEETHDPLENPTIEEREVSYPREYNYVKDGEIIGARWVFRNKLDESGNIVRNKARLVAQGEFEMSMMGELSFFLGLQIKQRKDGIFINQAKYVKDMLKKFGLENGKPHDNPMSSSTKLDIDERGKCVDVKLYRFQSCPKKSHLLAAKRIFRYLKDTPSLGLWYPRDSSFSLHAFSDEDYGGCKLDRKNTSGTCQFLGNIASMHPFECASIHHEDALMHALNVHRCTRPCIDASVRLHYYSDFLIMSNPKHPRTSSSRSNRPHILVPPPPNSLIGSCFNMPERRRDELYHSSYCAPPPSPAADDDPELQGLFQDIDDPDNAPAPQEDQVPPYFCPFLETFDLRCASIESHLIANNKAVNHRLDALEAQQMEFQMEFPGPPME</sequence>
<feature type="region of interest" description="Disordered" evidence="1">
    <location>
        <begin position="521"/>
        <end position="557"/>
    </location>
</feature>
<keyword evidence="2" id="KW-0808">Transferase</keyword>
<keyword evidence="2" id="KW-0012">Acyltransferase</keyword>
<dbReference type="EMBL" id="VEPZ02001738">
    <property type="protein sequence ID" value="KAE8659247.1"/>
    <property type="molecule type" value="Genomic_DNA"/>
</dbReference>
<keyword evidence="3" id="KW-1185">Reference proteome</keyword>
<gene>
    <name evidence="2" type="ORF">F3Y22_tig00116964pilonHSYRG00443</name>
</gene>
<dbReference type="Pfam" id="PF14223">
    <property type="entry name" value="Retrotran_gag_2"/>
    <property type="match status" value="1"/>
</dbReference>
<dbReference type="AlphaFoldDB" id="A0A6A2XSL1"/>
<dbReference type="GO" id="GO:0016746">
    <property type="term" value="F:acyltransferase activity"/>
    <property type="evidence" value="ECO:0007669"/>
    <property type="project" value="UniProtKB-KW"/>
</dbReference>
<dbReference type="PANTHER" id="PTHR11439">
    <property type="entry name" value="GAG-POL-RELATED RETROTRANSPOSON"/>
    <property type="match status" value="1"/>
</dbReference>
<evidence type="ECO:0000313" key="3">
    <source>
        <dbReference type="Proteomes" id="UP000436088"/>
    </source>
</evidence>
<name>A0A6A2XSL1_HIBSY</name>
<feature type="region of interest" description="Disordered" evidence="1">
    <location>
        <begin position="219"/>
        <end position="247"/>
    </location>
</feature>
<proteinExistence type="predicted"/>
<evidence type="ECO:0000313" key="2">
    <source>
        <dbReference type="EMBL" id="KAE8659247.1"/>
    </source>
</evidence>